<dbReference type="EMBL" id="HE613800">
    <property type="protein sequence ID" value="CCE71172.1"/>
    <property type="molecule type" value="Genomic_DNA"/>
</dbReference>
<reference evidence="3" key="2">
    <citation type="journal article" date="2000" name="J. Mol. Biol.">
        <title>Archaeal homologs of eukaryotic methylation guide small nucleolar RNAs: lessons from the Pyrococcus genomes.</title>
        <authorList>
            <person name="Gaspin C."/>
            <person name="Cavaille J."/>
            <person name="Erauso G."/>
        </authorList>
    </citation>
    <scope>NUCLEOTIDE SEQUENCE</scope>
    <source>
        <strain evidence="3">Orsay</strain>
    </source>
</reference>
<dbReference type="Pfam" id="PF05763">
    <property type="entry name" value="DUF835"/>
    <property type="match status" value="1"/>
</dbReference>
<accession>Q9UY06</accession>
<dbReference type="InterPro" id="IPR036259">
    <property type="entry name" value="MFS_trans_sf"/>
</dbReference>
<dbReference type="Proteomes" id="UP000009139">
    <property type="component" value="Chromosome"/>
</dbReference>
<organism evidence="3 5">
    <name type="scientific">Pyrococcus abyssi (strain GE5 / Orsay)</name>
    <dbReference type="NCBI Taxonomy" id="272844"/>
    <lineage>
        <taxon>Archaea</taxon>
        <taxon>Methanobacteriati</taxon>
        <taxon>Methanobacteriota</taxon>
        <taxon>Thermococci</taxon>
        <taxon>Thermococcales</taxon>
        <taxon>Thermococcaceae</taxon>
        <taxon>Pyrococcus</taxon>
    </lineage>
</organism>
<reference evidence="3 5" key="4">
    <citation type="journal article" date="2003" name="Mol. Microbiol.">
        <title>An integrated analysis of the genome of the hyperthermophilic archaeon Pyrococcus abyssi.</title>
        <authorList>
            <person name="Cohen G."/>
            <person name="Barbe V."/>
            <person name="Flament D."/>
            <person name="Galperin M."/>
            <person name="Heilig R."/>
            <person name="Ripp R."/>
            <person name="Lecompte O."/>
            <person name="Prieur D."/>
            <person name="Poch O."/>
            <person name="Quellerou J."/>
            <person name="Thierry J.C."/>
            <person name="Van der Oost J."/>
            <person name="Weissenbach J."/>
            <person name="Zivanovic Y."/>
            <person name="Forterre P."/>
        </authorList>
    </citation>
    <scope>NUCLEOTIDE SEQUENCE [LARGE SCALE GENOMIC DNA]</scope>
    <source>
        <strain evidence="5">GE5 / Orsay</strain>
        <strain evidence="3">Orsay</strain>
    </source>
</reference>
<dbReference type="KEGG" id="pab:PAB1116"/>
<feature type="domain" description="DUF835" evidence="2">
    <location>
        <begin position="228"/>
        <end position="350"/>
    </location>
</feature>
<dbReference type="SUPFAM" id="SSF103473">
    <property type="entry name" value="MFS general substrate transporter"/>
    <property type="match status" value="1"/>
</dbReference>
<dbReference type="RefSeq" id="WP_010868820.1">
    <property type="nucleotide sequence ID" value="NC_000868.1"/>
</dbReference>
<reference evidence="3" key="1">
    <citation type="submission" date="1999-07" db="EMBL/GenBank/DDBJ databases">
        <authorList>
            <person name="Genoscope"/>
        </authorList>
    </citation>
    <scope>NUCLEOTIDE SEQUENCE</scope>
    <source>
        <strain evidence="3">Orsay</strain>
    </source>
</reference>
<evidence type="ECO:0000256" key="1">
    <source>
        <dbReference type="SAM" id="Phobius"/>
    </source>
</evidence>
<feature type="transmembrane region" description="Helical" evidence="1">
    <location>
        <begin position="33"/>
        <end position="52"/>
    </location>
</feature>
<keyword evidence="1" id="KW-0812">Transmembrane</keyword>
<evidence type="ECO:0000313" key="3">
    <source>
        <dbReference type="EMBL" id="CAB50606.1"/>
    </source>
</evidence>
<protein>
    <recommendedName>
        <fullName evidence="2">DUF835 domain-containing protein</fullName>
    </recommendedName>
</protein>
<dbReference type="HOGENOM" id="CLU_067022_0_0_2"/>
<keyword evidence="1" id="KW-1133">Transmembrane helix</keyword>
<sequence>MITDLVPYLNLLSRLILFISSSYKAVKTRDSGWIILSFAFLLPILDIEEFILAPLNVEVKENNILNVIPNFYYAILFTMAGTLIRYRRITAKTSMIIGSTLLIAQILMFGNATKAINTLVVSIIAYLGYGLSMVYLGFVLISHSRGTIETLFPIGTIGVGLLNLTYPITSNIPILSTSFFTLAAIFRFMAAIGAIKMIILIPEEPRKSKRTKGLQPGAYWTESKKGALELISQSNPVIITRRNPLDINFPAAIYWITKAKEGKIRENVYAISPTKIDILIDLINRAFEMGYKTLYIDCLEYLALENGTNATLKFLYTIKDIITKHNGVILLALNPKTFEEREVKMIEKEFKKI</sequence>
<dbReference type="Proteomes" id="UP000000810">
    <property type="component" value="Chromosome"/>
</dbReference>
<evidence type="ECO:0000313" key="5">
    <source>
        <dbReference type="Proteomes" id="UP000000810"/>
    </source>
</evidence>
<dbReference type="InterPro" id="IPR008553">
    <property type="entry name" value="DUF835"/>
</dbReference>
<dbReference type="PATRIC" id="fig|272844.11.peg.1818"/>
<dbReference type="EMBL" id="AJ248288">
    <property type="protein sequence ID" value="CAB50606.1"/>
    <property type="molecule type" value="Genomic_DNA"/>
</dbReference>
<name>Q9UY06_PYRAB</name>
<feature type="transmembrane region" description="Helical" evidence="1">
    <location>
        <begin position="178"/>
        <end position="201"/>
    </location>
</feature>
<reference evidence="4 6" key="5">
    <citation type="journal article" date="2012" name="Curr. Microbiol.">
        <title>Re-annotation of two hyperthermophilic archaea Pyrococcus abyssi GE5 and Pyrococcus furiosus DSM 3638.</title>
        <authorList>
            <person name="Gao J."/>
            <person name="Wang J."/>
        </authorList>
    </citation>
    <scope>GENOME REANNOTATION</scope>
    <source>
        <strain evidence="4">GE5</strain>
        <strain evidence="6">GE5 / Orsay</strain>
    </source>
</reference>
<dbReference type="AlphaFoldDB" id="Q9UY06"/>
<dbReference type="eggNOG" id="arCOG03803">
    <property type="taxonomic scope" value="Archaea"/>
</dbReference>
<dbReference type="PIR" id="H75020">
    <property type="entry name" value="H75020"/>
</dbReference>
<keyword evidence="1" id="KW-0472">Membrane</keyword>
<gene>
    <name evidence="3" type="ordered locus">PAB1116</name>
</gene>
<proteinExistence type="predicted"/>
<keyword evidence="5" id="KW-1185">Reference proteome</keyword>
<feature type="transmembrane region" description="Helical" evidence="1">
    <location>
        <begin position="96"/>
        <end position="113"/>
    </location>
</feature>
<dbReference type="STRING" id="272844.PAB1116"/>
<feature type="transmembrane region" description="Helical" evidence="1">
    <location>
        <begin position="119"/>
        <end position="141"/>
    </location>
</feature>
<dbReference type="OrthoDB" id="85946at2157"/>
<feature type="transmembrane region" description="Helical" evidence="1">
    <location>
        <begin position="64"/>
        <end position="84"/>
    </location>
</feature>
<reference evidence="3" key="3">
    <citation type="journal article" date="2001" name="Genome Res.">
        <title>Genome evolution at the genus level: comparison of three complete genomes of hyperthermophilic archaea.</title>
        <authorList>
            <person name="Lecompte O."/>
            <person name="Ripp R."/>
            <person name="Puzos-Barbe V."/>
            <person name="Duprat S."/>
            <person name="Heilig R."/>
            <person name="Dietrich J."/>
            <person name="Thierry J.C."/>
            <person name="Poch O."/>
        </authorList>
    </citation>
    <scope>NUCLEOTIDE SEQUENCE</scope>
    <source>
        <strain evidence="3">Orsay</strain>
    </source>
</reference>
<feature type="transmembrane region" description="Helical" evidence="1">
    <location>
        <begin position="148"/>
        <end position="166"/>
    </location>
</feature>
<evidence type="ECO:0000259" key="2">
    <source>
        <dbReference type="Pfam" id="PF05763"/>
    </source>
</evidence>
<evidence type="ECO:0000313" key="4">
    <source>
        <dbReference type="EMBL" id="CCE71172.1"/>
    </source>
</evidence>
<evidence type="ECO:0000313" key="6">
    <source>
        <dbReference type="Proteomes" id="UP000009139"/>
    </source>
</evidence>